<evidence type="ECO:0000313" key="15">
    <source>
        <dbReference type="EMBL" id="CAJ1969226.1"/>
    </source>
</evidence>
<feature type="chain" id="PRO_5041974701" description="signal-recognition-particle GTPase" evidence="13">
    <location>
        <begin position="20"/>
        <end position="569"/>
    </location>
</feature>
<dbReference type="InterPro" id="IPR036891">
    <property type="entry name" value="Signal_recog_part_SRP54_M_sf"/>
</dbReference>
<dbReference type="Pfam" id="PF00448">
    <property type="entry name" value="SRP54"/>
    <property type="match status" value="2"/>
</dbReference>
<keyword evidence="13" id="KW-0732">Signal</keyword>
<evidence type="ECO:0000256" key="10">
    <source>
        <dbReference type="ARBA" id="ARBA00035672"/>
    </source>
</evidence>
<dbReference type="Gene3D" id="1.20.120.140">
    <property type="entry name" value="Signal recognition particle SRP54, nucleotide-binding domain"/>
    <property type="match status" value="1"/>
</dbReference>
<evidence type="ECO:0000256" key="2">
    <source>
        <dbReference type="ARBA" id="ARBA00005450"/>
    </source>
</evidence>
<dbReference type="SUPFAM" id="SSF47446">
    <property type="entry name" value="Signal peptide-binding domain"/>
    <property type="match status" value="1"/>
</dbReference>
<dbReference type="PROSITE" id="PS51257">
    <property type="entry name" value="PROKAR_LIPOPROTEIN"/>
    <property type="match status" value="1"/>
</dbReference>
<evidence type="ECO:0000256" key="3">
    <source>
        <dbReference type="ARBA" id="ARBA00022490"/>
    </source>
</evidence>
<dbReference type="InterPro" id="IPR036225">
    <property type="entry name" value="SRP/SRP_N"/>
</dbReference>
<dbReference type="EC" id="3.6.5.4" evidence="10"/>
<dbReference type="PANTHER" id="PTHR11564:SF5">
    <property type="entry name" value="SIGNAL RECOGNITION PARTICLE SUBUNIT SRP54"/>
    <property type="match status" value="1"/>
</dbReference>
<dbReference type="SMART" id="SM00963">
    <property type="entry name" value="SRP54_N"/>
    <property type="match status" value="1"/>
</dbReference>
<dbReference type="GO" id="GO:0003924">
    <property type="term" value="F:GTPase activity"/>
    <property type="evidence" value="ECO:0007669"/>
    <property type="project" value="InterPro"/>
</dbReference>
<dbReference type="InterPro" id="IPR042101">
    <property type="entry name" value="SRP54_N_sf"/>
</dbReference>
<comment type="similarity">
    <text evidence="2">Belongs to the GTP-binding SRP family. SRP54 subfamily.</text>
</comment>
<feature type="domain" description="SRP54-type proteins GTP-binding" evidence="14">
    <location>
        <begin position="358"/>
        <end position="371"/>
    </location>
</feature>
<dbReference type="SMART" id="SM00382">
    <property type="entry name" value="AAA"/>
    <property type="match status" value="1"/>
</dbReference>
<gene>
    <name evidence="15" type="ORF">CYCCA115_LOCUS23599</name>
</gene>
<keyword evidence="4" id="KW-0547">Nucleotide-binding</keyword>
<dbReference type="SUPFAM" id="SSF52540">
    <property type="entry name" value="P-loop containing nucleoside triphosphate hydrolases"/>
    <property type="match status" value="2"/>
</dbReference>
<keyword evidence="16" id="KW-1185">Reference proteome</keyword>
<dbReference type="Pfam" id="PF02881">
    <property type="entry name" value="SRP54_N"/>
    <property type="match status" value="1"/>
</dbReference>
<dbReference type="SMART" id="SM00962">
    <property type="entry name" value="SRP54"/>
    <property type="match status" value="1"/>
</dbReference>
<accession>A0AAD2GBU6</accession>
<dbReference type="InterPro" id="IPR022941">
    <property type="entry name" value="SRP54"/>
</dbReference>
<keyword evidence="9" id="KW-0687">Ribonucleoprotein</keyword>
<evidence type="ECO:0000256" key="7">
    <source>
        <dbReference type="ARBA" id="ARBA00023134"/>
    </source>
</evidence>
<feature type="region of interest" description="Disordered" evidence="12">
    <location>
        <begin position="543"/>
        <end position="569"/>
    </location>
</feature>
<dbReference type="GO" id="GO:0008312">
    <property type="term" value="F:7S RNA binding"/>
    <property type="evidence" value="ECO:0007669"/>
    <property type="project" value="InterPro"/>
</dbReference>
<feature type="compositionally biased region" description="Basic residues" evidence="12">
    <location>
        <begin position="549"/>
        <end position="561"/>
    </location>
</feature>
<reference evidence="15" key="1">
    <citation type="submission" date="2023-08" db="EMBL/GenBank/DDBJ databases">
        <authorList>
            <person name="Audoor S."/>
            <person name="Bilcke G."/>
        </authorList>
    </citation>
    <scope>NUCLEOTIDE SEQUENCE</scope>
</reference>
<name>A0AAD2GBU6_9STRA</name>
<keyword evidence="8" id="KW-0733">Signal recognition particle</keyword>
<dbReference type="InterPro" id="IPR000897">
    <property type="entry name" value="SRP54_GTPase_dom"/>
</dbReference>
<evidence type="ECO:0000256" key="4">
    <source>
        <dbReference type="ARBA" id="ARBA00022741"/>
    </source>
</evidence>
<organism evidence="15 16">
    <name type="scientific">Cylindrotheca closterium</name>
    <dbReference type="NCBI Taxonomy" id="2856"/>
    <lineage>
        <taxon>Eukaryota</taxon>
        <taxon>Sar</taxon>
        <taxon>Stramenopiles</taxon>
        <taxon>Ochrophyta</taxon>
        <taxon>Bacillariophyta</taxon>
        <taxon>Bacillariophyceae</taxon>
        <taxon>Bacillariophycidae</taxon>
        <taxon>Bacillariales</taxon>
        <taxon>Bacillariaceae</taxon>
        <taxon>Cylindrotheca</taxon>
    </lineage>
</organism>
<evidence type="ECO:0000256" key="13">
    <source>
        <dbReference type="SAM" id="SignalP"/>
    </source>
</evidence>
<dbReference type="HAMAP" id="MF_00306">
    <property type="entry name" value="SRP54"/>
    <property type="match status" value="1"/>
</dbReference>
<feature type="signal peptide" evidence="13">
    <location>
        <begin position="1"/>
        <end position="19"/>
    </location>
</feature>
<evidence type="ECO:0000256" key="5">
    <source>
        <dbReference type="ARBA" id="ARBA00022801"/>
    </source>
</evidence>
<dbReference type="Pfam" id="PF02978">
    <property type="entry name" value="SRP_SPB"/>
    <property type="match status" value="1"/>
</dbReference>
<protein>
    <recommendedName>
        <fullName evidence="10">signal-recognition-particle GTPase</fullName>
        <ecNumber evidence="10">3.6.5.4</ecNumber>
    </recommendedName>
</protein>
<dbReference type="Gene3D" id="3.40.50.300">
    <property type="entry name" value="P-loop containing nucleotide triphosphate hydrolases"/>
    <property type="match status" value="1"/>
</dbReference>
<dbReference type="InterPro" id="IPR013822">
    <property type="entry name" value="Signal_recog_particl_SRP54_hlx"/>
</dbReference>
<dbReference type="Proteomes" id="UP001295423">
    <property type="component" value="Unassembled WGS sequence"/>
</dbReference>
<evidence type="ECO:0000256" key="11">
    <source>
        <dbReference type="ARBA" id="ARBA00048157"/>
    </source>
</evidence>
<evidence type="ECO:0000256" key="8">
    <source>
        <dbReference type="ARBA" id="ARBA00023135"/>
    </source>
</evidence>
<dbReference type="GO" id="GO:0006614">
    <property type="term" value="P:SRP-dependent cotranslational protein targeting to membrane"/>
    <property type="evidence" value="ECO:0007669"/>
    <property type="project" value="InterPro"/>
</dbReference>
<keyword evidence="7" id="KW-0342">GTP-binding</keyword>
<dbReference type="InterPro" id="IPR003593">
    <property type="entry name" value="AAA+_ATPase"/>
</dbReference>
<evidence type="ECO:0000256" key="1">
    <source>
        <dbReference type="ARBA" id="ARBA00004496"/>
    </source>
</evidence>
<keyword evidence="6" id="KW-0694">RNA-binding</keyword>
<comment type="caution">
    <text evidence="15">The sequence shown here is derived from an EMBL/GenBank/DDBJ whole genome shotgun (WGS) entry which is preliminary data.</text>
</comment>
<dbReference type="CDD" id="cd18539">
    <property type="entry name" value="SRP_G"/>
    <property type="match status" value="1"/>
</dbReference>
<dbReference type="InterPro" id="IPR027417">
    <property type="entry name" value="P-loop_NTPase"/>
</dbReference>
<sequence length="569" mass="60660">MKFTRPSLVLLALAASCHAFQSQSLSGSSFTTGGFQVRVSQPVRKDGTQLNMMFDQLTSALTEVAKNLGPKQRITESSIKPALRQVRRALLDADVNIDVADALIEGVKKRNLGDEVIKGVSAEQQFIKSMYDELLDMMGGDSKSSSPMGGVENSAPAATLAVGEVGNPAVILLAGLQGAGKTTAAGKLALYLKEREADYSAVGETDEPVVATKLPKRNRKVLLVAADVYRPAAIKQLEILAESIGVEVFSMGTDADPVDIAKQAVQKAKDEGFDTVIVDTAGRQVVDKDLMMELKNIQTTVKPDETLLVVDAMTGQEAASLTAAFDSAVGLTGAILTKLDGDSRGGAAVSVRGVSGKPIKFVGVGEKTADLEPFFPDRMASRILGMGDVVSLVEKAAAQVSDEEAKKMQEKMMSAEFDFEDFLSQAKMVTSMGSLGGVAKMMPGMGGIGADQMQAAERRLKKNEAMICSMTKKEKRNPALLITDTTARSRLRRIAKGSGNKFEDAARFISEFQRMRTMMSRMSKNMPAGQDPSMAGADDIETMMPGNRSARRAGKKKKKAARGFGGGFG</sequence>
<dbReference type="PANTHER" id="PTHR11564">
    <property type="entry name" value="SIGNAL RECOGNITION PARTICLE 54K PROTEIN SRP54"/>
    <property type="match status" value="1"/>
</dbReference>
<dbReference type="EMBL" id="CAKOGP040002424">
    <property type="protein sequence ID" value="CAJ1969226.1"/>
    <property type="molecule type" value="Genomic_DNA"/>
</dbReference>
<dbReference type="PROSITE" id="PS00300">
    <property type="entry name" value="SRP54"/>
    <property type="match status" value="1"/>
</dbReference>
<keyword evidence="5" id="KW-0378">Hydrolase</keyword>
<evidence type="ECO:0000259" key="14">
    <source>
        <dbReference type="PROSITE" id="PS00300"/>
    </source>
</evidence>
<proteinExistence type="inferred from homology"/>
<evidence type="ECO:0000313" key="16">
    <source>
        <dbReference type="Proteomes" id="UP001295423"/>
    </source>
</evidence>
<comment type="catalytic activity">
    <reaction evidence="11">
        <text>GTP + H2O = GDP + phosphate + H(+)</text>
        <dbReference type="Rhea" id="RHEA:19669"/>
        <dbReference type="ChEBI" id="CHEBI:15377"/>
        <dbReference type="ChEBI" id="CHEBI:15378"/>
        <dbReference type="ChEBI" id="CHEBI:37565"/>
        <dbReference type="ChEBI" id="CHEBI:43474"/>
        <dbReference type="ChEBI" id="CHEBI:58189"/>
        <dbReference type="EC" id="3.6.5.4"/>
    </reaction>
    <physiologicalReaction direction="left-to-right" evidence="11">
        <dbReference type="Rhea" id="RHEA:19670"/>
    </physiologicalReaction>
</comment>
<dbReference type="AlphaFoldDB" id="A0AAD2GBU6"/>
<evidence type="ECO:0000256" key="6">
    <source>
        <dbReference type="ARBA" id="ARBA00022884"/>
    </source>
</evidence>
<evidence type="ECO:0000256" key="9">
    <source>
        <dbReference type="ARBA" id="ARBA00023274"/>
    </source>
</evidence>
<comment type="subcellular location">
    <subcellularLocation>
        <location evidence="1">Cytoplasm</location>
    </subcellularLocation>
</comment>
<keyword evidence="3" id="KW-0963">Cytoplasm</keyword>
<dbReference type="Gene3D" id="1.10.260.30">
    <property type="entry name" value="Signal recognition particle, SRP54 subunit, M-domain"/>
    <property type="match status" value="1"/>
</dbReference>
<dbReference type="InterPro" id="IPR004125">
    <property type="entry name" value="Signal_recog_particle_SRP54_M"/>
</dbReference>
<evidence type="ECO:0000256" key="12">
    <source>
        <dbReference type="SAM" id="MobiDB-lite"/>
    </source>
</evidence>
<dbReference type="GO" id="GO:0005786">
    <property type="term" value="C:signal recognition particle, endoplasmic reticulum targeting"/>
    <property type="evidence" value="ECO:0007669"/>
    <property type="project" value="UniProtKB-KW"/>
</dbReference>
<dbReference type="GO" id="GO:0005525">
    <property type="term" value="F:GTP binding"/>
    <property type="evidence" value="ECO:0007669"/>
    <property type="project" value="UniProtKB-KW"/>
</dbReference>
<dbReference type="SUPFAM" id="SSF47364">
    <property type="entry name" value="Domain of the SRP/SRP receptor G-proteins"/>
    <property type="match status" value="1"/>
</dbReference>